<dbReference type="PROSITE" id="PS51186">
    <property type="entry name" value="GNAT"/>
    <property type="match status" value="1"/>
</dbReference>
<organism evidence="7 8">
    <name type="scientific">Aliishimia ponticola</name>
    <dbReference type="NCBI Taxonomy" id="2499833"/>
    <lineage>
        <taxon>Bacteria</taxon>
        <taxon>Pseudomonadati</taxon>
        <taxon>Pseudomonadota</taxon>
        <taxon>Alphaproteobacteria</taxon>
        <taxon>Rhodobacterales</taxon>
        <taxon>Paracoccaceae</taxon>
        <taxon>Aliishimia</taxon>
    </lineage>
</organism>
<dbReference type="OrthoDB" id="9804026at2"/>
<dbReference type="Gene3D" id="3.40.630.30">
    <property type="match status" value="1"/>
</dbReference>
<comment type="catalytic activity">
    <reaction evidence="5">
        <text>N-terminal L-alanyl-[ribosomal protein bS18] + acetyl-CoA = N-terminal N(alpha)-acetyl-L-alanyl-[ribosomal protein bS18] + CoA + H(+)</text>
        <dbReference type="Rhea" id="RHEA:43756"/>
        <dbReference type="Rhea" id="RHEA-COMP:10676"/>
        <dbReference type="Rhea" id="RHEA-COMP:10677"/>
        <dbReference type="ChEBI" id="CHEBI:15378"/>
        <dbReference type="ChEBI" id="CHEBI:57287"/>
        <dbReference type="ChEBI" id="CHEBI:57288"/>
        <dbReference type="ChEBI" id="CHEBI:64718"/>
        <dbReference type="ChEBI" id="CHEBI:83683"/>
        <dbReference type="EC" id="2.3.1.266"/>
    </reaction>
</comment>
<evidence type="ECO:0000256" key="1">
    <source>
        <dbReference type="ARBA" id="ARBA00005395"/>
    </source>
</evidence>
<feature type="domain" description="N-acetyltransferase" evidence="6">
    <location>
        <begin position="1"/>
        <end position="138"/>
    </location>
</feature>
<dbReference type="GO" id="GO:0005737">
    <property type="term" value="C:cytoplasm"/>
    <property type="evidence" value="ECO:0007669"/>
    <property type="project" value="UniProtKB-SubCell"/>
</dbReference>
<evidence type="ECO:0000313" key="7">
    <source>
        <dbReference type="EMBL" id="THH35998.1"/>
    </source>
</evidence>
<comment type="subcellular location">
    <subcellularLocation>
        <location evidence="5">Cytoplasm</location>
    </subcellularLocation>
</comment>
<reference evidence="7 8" key="1">
    <citation type="submission" date="2019-04" db="EMBL/GenBank/DDBJ databases">
        <title>Shimia ponticola sp. nov., isolated from seawater.</title>
        <authorList>
            <person name="Kim Y.-O."/>
            <person name="Yoon J.-H."/>
        </authorList>
    </citation>
    <scope>NUCLEOTIDE SEQUENCE [LARGE SCALE GENOMIC DNA]</scope>
    <source>
        <strain evidence="7 8">MYP11</strain>
    </source>
</reference>
<dbReference type="PANTHER" id="PTHR43420">
    <property type="entry name" value="ACETYLTRANSFERASE"/>
    <property type="match status" value="1"/>
</dbReference>
<proteinExistence type="inferred from homology"/>
<dbReference type="NCBIfam" id="TIGR01575">
    <property type="entry name" value="rimI"/>
    <property type="match status" value="1"/>
</dbReference>
<protein>
    <recommendedName>
        <fullName evidence="5">[Ribosomal protein bS18]-alanine N-acetyltransferase</fullName>
        <ecNumber evidence="5">2.3.1.266</ecNumber>
    </recommendedName>
</protein>
<keyword evidence="4" id="KW-0012">Acyltransferase</keyword>
<comment type="function">
    <text evidence="5">Acetylates the N-terminal alanine of ribosomal protein bS18.</text>
</comment>
<sequence>MTPEEMAELHATCFPDRPWSAKEFSDLMRQNGVVVITAPSDAGMLVARSIPPEAEVLTIAVHPDARGNGLGFGLMQRLLDTLPSVNANELFLEVAEDNAAAISLYEKHRFVVTGRRKNYYRQKDGRTCDALLMRRAVANGPVN</sequence>
<comment type="caution">
    <text evidence="7">The sequence shown here is derived from an EMBL/GenBank/DDBJ whole genome shotgun (WGS) entry which is preliminary data.</text>
</comment>
<dbReference type="PANTHER" id="PTHR43420:SF44">
    <property type="entry name" value="ACETYLTRANSFERASE YPEA"/>
    <property type="match status" value="1"/>
</dbReference>
<keyword evidence="3 7" id="KW-0808">Transferase</keyword>
<name>A0A4S4ND72_9RHOB</name>
<comment type="similarity">
    <text evidence="1 5">Belongs to the acetyltransferase family. RimI subfamily.</text>
</comment>
<dbReference type="InterPro" id="IPR000182">
    <property type="entry name" value="GNAT_dom"/>
</dbReference>
<dbReference type="RefSeq" id="WP_136463467.1">
    <property type="nucleotide sequence ID" value="NZ_SRKY01000003.1"/>
</dbReference>
<evidence type="ECO:0000256" key="3">
    <source>
        <dbReference type="ARBA" id="ARBA00022679"/>
    </source>
</evidence>
<evidence type="ECO:0000256" key="4">
    <source>
        <dbReference type="ARBA" id="ARBA00023315"/>
    </source>
</evidence>
<dbReference type="InterPro" id="IPR016181">
    <property type="entry name" value="Acyl_CoA_acyltransferase"/>
</dbReference>
<dbReference type="GO" id="GO:0008999">
    <property type="term" value="F:protein-N-terminal-alanine acetyltransferase activity"/>
    <property type="evidence" value="ECO:0007669"/>
    <property type="project" value="UniProtKB-EC"/>
</dbReference>
<dbReference type="InterPro" id="IPR050680">
    <property type="entry name" value="YpeA/RimI_acetyltransf"/>
</dbReference>
<evidence type="ECO:0000256" key="5">
    <source>
        <dbReference type="RuleBase" id="RU363094"/>
    </source>
</evidence>
<dbReference type="InterPro" id="IPR006464">
    <property type="entry name" value="AcTrfase_RimI/Ard1"/>
</dbReference>
<evidence type="ECO:0000259" key="6">
    <source>
        <dbReference type="PROSITE" id="PS51186"/>
    </source>
</evidence>
<gene>
    <name evidence="7" type="primary">rimI</name>
    <name evidence="7" type="ORF">E4Z66_13105</name>
</gene>
<dbReference type="SUPFAM" id="SSF55729">
    <property type="entry name" value="Acyl-CoA N-acyltransferases (Nat)"/>
    <property type="match status" value="1"/>
</dbReference>
<dbReference type="Pfam" id="PF00583">
    <property type="entry name" value="Acetyltransf_1"/>
    <property type="match status" value="1"/>
</dbReference>
<dbReference type="CDD" id="cd04301">
    <property type="entry name" value="NAT_SF"/>
    <property type="match status" value="1"/>
</dbReference>
<evidence type="ECO:0000256" key="2">
    <source>
        <dbReference type="ARBA" id="ARBA00022490"/>
    </source>
</evidence>
<dbReference type="AlphaFoldDB" id="A0A4S4ND72"/>
<accession>A0A4S4ND72</accession>
<keyword evidence="8" id="KW-1185">Reference proteome</keyword>
<evidence type="ECO:0000313" key="8">
    <source>
        <dbReference type="Proteomes" id="UP000306602"/>
    </source>
</evidence>
<dbReference type="EMBL" id="SRKY01000003">
    <property type="protein sequence ID" value="THH35998.1"/>
    <property type="molecule type" value="Genomic_DNA"/>
</dbReference>
<dbReference type="EC" id="2.3.1.266" evidence="5"/>
<dbReference type="Proteomes" id="UP000306602">
    <property type="component" value="Unassembled WGS sequence"/>
</dbReference>
<keyword evidence="2 5" id="KW-0963">Cytoplasm</keyword>